<dbReference type="GO" id="GO:0030139">
    <property type="term" value="C:endocytic vesicle"/>
    <property type="evidence" value="ECO:0007669"/>
    <property type="project" value="TreeGrafter"/>
</dbReference>
<dbReference type="Proteomes" id="UP000054359">
    <property type="component" value="Unassembled WGS sequence"/>
</dbReference>
<name>A0A087TGM2_STEMI</name>
<dbReference type="GO" id="GO:0016192">
    <property type="term" value="P:vesicle-mediated transport"/>
    <property type="evidence" value="ECO:0007669"/>
    <property type="project" value="InterPro"/>
</dbReference>
<sequence>MFIHRSSDPSKFGFSSKVFVAADMYRDAILLLQTLPKYCSLVEKLRILVQISQSICRIDSVKGSSEKLGADELIPLLCYVIVQSRLPQLFSECHAIEQLYDMKYMFGEEGYALSSFLTALKYIEIKKLIDDQNAEHASD</sequence>
<dbReference type="PANTHER" id="PTHR23101">
    <property type="entry name" value="RAB GDP/GTP EXCHANGE FACTOR"/>
    <property type="match status" value="1"/>
</dbReference>
<evidence type="ECO:0000313" key="3">
    <source>
        <dbReference type="Proteomes" id="UP000054359"/>
    </source>
</evidence>
<gene>
    <name evidence="2" type="ORF">X975_23765</name>
</gene>
<dbReference type="PROSITE" id="PS51205">
    <property type="entry name" value="VPS9"/>
    <property type="match status" value="1"/>
</dbReference>
<dbReference type="Pfam" id="PF02204">
    <property type="entry name" value="VPS9"/>
    <property type="match status" value="1"/>
</dbReference>
<evidence type="ECO:0000259" key="1">
    <source>
        <dbReference type="PROSITE" id="PS51205"/>
    </source>
</evidence>
<proteinExistence type="predicted"/>
<dbReference type="EMBL" id="KK115140">
    <property type="protein sequence ID" value="KFM64261.1"/>
    <property type="molecule type" value="Genomic_DNA"/>
</dbReference>
<dbReference type="Gene3D" id="1.20.1050.80">
    <property type="entry name" value="VPS9 domain"/>
    <property type="match status" value="1"/>
</dbReference>
<dbReference type="STRING" id="407821.A0A087TGM2"/>
<dbReference type="InterPro" id="IPR045046">
    <property type="entry name" value="Vps9-like"/>
</dbReference>
<dbReference type="GO" id="GO:0005085">
    <property type="term" value="F:guanyl-nucleotide exchange factor activity"/>
    <property type="evidence" value="ECO:0007669"/>
    <property type="project" value="InterPro"/>
</dbReference>
<dbReference type="AlphaFoldDB" id="A0A087TGM2"/>
<dbReference type="OMA" id="MFIHRSS"/>
<organism evidence="2 3">
    <name type="scientific">Stegodyphus mimosarum</name>
    <name type="common">African social velvet spider</name>
    <dbReference type="NCBI Taxonomy" id="407821"/>
    <lineage>
        <taxon>Eukaryota</taxon>
        <taxon>Metazoa</taxon>
        <taxon>Ecdysozoa</taxon>
        <taxon>Arthropoda</taxon>
        <taxon>Chelicerata</taxon>
        <taxon>Arachnida</taxon>
        <taxon>Araneae</taxon>
        <taxon>Araneomorphae</taxon>
        <taxon>Entelegynae</taxon>
        <taxon>Eresoidea</taxon>
        <taxon>Eresidae</taxon>
        <taxon>Stegodyphus</taxon>
    </lineage>
</organism>
<dbReference type="SUPFAM" id="SSF109993">
    <property type="entry name" value="VPS9 domain"/>
    <property type="match status" value="1"/>
</dbReference>
<evidence type="ECO:0000313" key="2">
    <source>
        <dbReference type="EMBL" id="KFM64261.1"/>
    </source>
</evidence>
<keyword evidence="3" id="KW-1185">Reference proteome</keyword>
<dbReference type="GO" id="GO:0005829">
    <property type="term" value="C:cytosol"/>
    <property type="evidence" value="ECO:0007669"/>
    <property type="project" value="TreeGrafter"/>
</dbReference>
<dbReference type="InterPro" id="IPR003123">
    <property type="entry name" value="VPS9"/>
</dbReference>
<accession>A0A087TGM2</accession>
<dbReference type="InterPro" id="IPR037191">
    <property type="entry name" value="VPS9_dom_sf"/>
</dbReference>
<feature type="domain" description="VPS9" evidence="1">
    <location>
        <begin position="1"/>
        <end position="132"/>
    </location>
</feature>
<dbReference type="GO" id="GO:0031267">
    <property type="term" value="F:small GTPase binding"/>
    <property type="evidence" value="ECO:0007669"/>
    <property type="project" value="TreeGrafter"/>
</dbReference>
<dbReference type="OrthoDB" id="10264848at2759"/>
<dbReference type="PANTHER" id="PTHR23101:SF98">
    <property type="entry name" value="VPS9 DOMAIN-CONTAINING PROTEIN 1"/>
    <property type="match status" value="1"/>
</dbReference>
<reference evidence="2 3" key="1">
    <citation type="submission" date="2013-11" db="EMBL/GenBank/DDBJ databases">
        <title>Genome sequencing of Stegodyphus mimosarum.</title>
        <authorList>
            <person name="Bechsgaard J."/>
        </authorList>
    </citation>
    <scope>NUCLEOTIDE SEQUENCE [LARGE SCALE GENOMIC DNA]</scope>
</reference>
<feature type="non-terminal residue" evidence="2">
    <location>
        <position position="139"/>
    </location>
</feature>
<dbReference type="SMART" id="SM00167">
    <property type="entry name" value="VPS9"/>
    <property type="match status" value="1"/>
</dbReference>
<protein>
    <recommendedName>
        <fullName evidence="1">VPS9 domain-containing protein</fullName>
    </recommendedName>
</protein>